<protein>
    <recommendedName>
        <fullName evidence="7">Serine/threonine-protein phosphatase 2A activator</fullName>
        <ecNumber evidence="7">5.2.1.8</ecNumber>
    </recommendedName>
    <alternativeName>
        <fullName evidence="7">Phosphotyrosyl phosphatase activator</fullName>
    </alternativeName>
</protein>
<evidence type="ECO:0000256" key="2">
    <source>
        <dbReference type="ARBA" id="ARBA00004496"/>
    </source>
</evidence>
<keyword evidence="4 7" id="KW-0963">Cytoplasm</keyword>
<evidence type="ECO:0000256" key="1">
    <source>
        <dbReference type="ARBA" id="ARBA00000971"/>
    </source>
</evidence>
<reference evidence="8" key="1">
    <citation type="submission" date="2019-10" db="EMBL/GenBank/DDBJ databases">
        <authorList>
            <consortium name="DOE Joint Genome Institute"/>
            <person name="Kuo A."/>
            <person name="Miyauchi S."/>
            <person name="Kiss E."/>
            <person name="Drula E."/>
            <person name="Kohler A."/>
            <person name="Sanchez-Garcia M."/>
            <person name="Andreopoulos B."/>
            <person name="Barry K.W."/>
            <person name="Bonito G."/>
            <person name="Buee M."/>
            <person name="Carver A."/>
            <person name="Chen C."/>
            <person name="Cichocki N."/>
            <person name="Clum A."/>
            <person name="Culley D."/>
            <person name="Crous P.W."/>
            <person name="Fauchery L."/>
            <person name="Girlanda M."/>
            <person name="Hayes R."/>
            <person name="Keri Z."/>
            <person name="LaButti K."/>
            <person name="Lipzen A."/>
            <person name="Lombard V."/>
            <person name="Magnuson J."/>
            <person name="Maillard F."/>
            <person name="Morin E."/>
            <person name="Murat C."/>
            <person name="Nolan M."/>
            <person name="Ohm R."/>
            <person name="Pangilinan J."/>
            <person name="Pereira M."/>
            <person name="Perotto S."/>
            <person name="Peter M."/>
            <person name="Riley R."/>
            <person name="Sitrit Y."/>
            <person name="Stielow B."/>
            <person name="Szollosi G."/>
            <person name="Zifcakova L."/>
            <person name="Stursova M."/>
            <person name="Spatafora J.W."/>
            <person name="Tedersoo L."/>
            <person name="Vaario L.-M."/>
            <person name="Yamada A."/>
            <person name="Yan M."/>
            <person name="Wang P."/>
            <person name="Xu J."/>
            <person name="Bruns T."/>
            <person name="Baldrian P."/>
            <person name="Vilgalys R."/>
            <person name="Henrissat B."/>
            <person name="Grigoriev I.V."/>
            <person name="Hibbett D."/>
            <person name="Nagy L.G."/>
            <person name="Martin F.M."/>
        </authorList>
    </citation>
    <scope>NUCLEOTIDE SEQUENCE</scope>
    <source>
        <strain evidence="8">BED1</strain>
    </source>
</reference>
<evidence type="ECO:0000256" key="3">
    <source>
        <dbReference type="ARBA" id="ARBA00011019"/>
    </source>
</evidence>
<comment type="catalytic activity">
    <reaction evidence="1 7">
        <text>[protein]-peptidylproline (omega=180) = [protein]-peptidylproline (omega=0)</text>
        <dbReference type="Rhea" id="RHEA:16237"/>
        <dbReference type="Rhea" id="RHEA-COMP:10747"/>
        <dbReference type="Rhea" id="RHEA-COMP:10748"/>
        <dbReference type="ChEBI" id="CHEBI:83833"/>
        <dbReference type="ChEBI" id="CHEBI:83834"/>
        <dbReference type="EC" id="5.2.1.8"/>
    </reaction>
</comment>
<dbReference type="PIRSF" id="PIRSF016325">
    <property type="entry name" value="Phstyr_phstse_ac"/>
    <property type="match status" value="1"/>
</dbReference>
<dbReference type="InterPro" id="IPR043170">
    <property type="entry name" value="PTPA_C_lid"/>
</dbReference>
<dbReference type="Pfam" id="PF03095">
    <property type="entry name" value="PTPA"/>
    <property type="match status" value="1"/>
</dbReference>
<dbReference type="GO" id="GO:0005737">
    <property type="term" value="C:cytoplasm"/>
    <property type="evidence" value="ECO:0007669"/>
    <property type="project" value="UniProtKB-SubCell"/>
</dbReference>
<dbReference type="SUPFAM" id="SSF140984">
    <property type="entry name" value="PTPA-like"/>
    <property type="match status" value="1"/>
</dbReference>
<evidence type="ECO:0000256" key="5">
    <source>
        <dbReference type="ARBA" id="ARBA00023110"/>
    </source>
</evidence>
<dbReference type="Proteomes" id="UP001194468">
    <property type="component" value="Unassembled WGS sequence"/>
</dbReference>
<sequence length="348" mass="40005">MSDEQVKYITDMTMQSTLRDLRQISVSHLVDTVKSPEPKIHYDEHVAYWKNTTGYHDYQLFLRRLNESVVGYTVPHTSDLADAASGNHSQSITDLVNLLDILDKWIDDSPAPKPGTTTPRFGNPTFRDYWGDRLIKESDHLLRTFLGPTYSTALRFVKPYFLESFGSFRRLDYGTGHETAFSLFLCTLMLIRVFHPHPPDERALVLRVFVRYLRLCWRLQDAYKLEPAGSHGVWGLDDYSFLPYLFGSGQLRDQTIVPVNAVLGIKIPKGAHPIDSFDNLYFMAIARIHQVKCGPFFEHSSQLYSIATHVQRWAKVNKGLFEMYQAEVLGERVVVQHLPLGGLIEWDH</sequence>
<dbReference type="CDD" id="cd04087">
    <property type="entry name" value="PTPA"/>
    <property type="match status" value="1"/>
</dbReference>
<comment type="caution">
    <text evidence="8">The sequence shown here is derived from an EMBL/GenBank/DDBJ whole genome shotgun (WGS) entry which is preliminary data.</text>
</comment>
<dbReference type="GO" id="GO:0003755">
    <property type="term" value="F:peptidyl-prolyl cis-trans isomerase activity"/>
    <property type="evidence" value="ECO:0007669"/>
    <property type="project" value="UniProtKB-KW"/>
</dbReference>
<comment type="similarity">
    <text evidence="3 7">Belongs to the PTPA-type PPIase family.</text>
</comment>
<keyword evidence="6 7" id="KW-0413">Isomerase</keyword>
<comment type="subcellular location">
    <subcellularLocation>
        <location evidence="2 7">Cytoplasm</location>
    </subcellularLocation>
</comment>
<dbReference type="GO" id="GO:0000159">
    <property type="term" value="C:protein phosphatase type 2A complex"/>
    <property type="evidence" value="ECO:0007669"/>
    <property type="project" value="TreeGrafter"/>
</dbReference>
<evidence type="ECO:0000313" key="9">
    <source>
        <dbReference type="Proteomes" id="UP001194468"/>
    </source>
</evidence>
<organism evidence="8 9">
    <name type="scientific">Boletus edulis BED1</name>
    <dbReference type="NCBI Taxonomy" id="1328754"/>
    <lineage>
        <taxon>Eukaryota</taxon>
        <taxon>Fungi</taxon>
        <taxon>Dikarya</taxon>
        <taxon>Basidiomycota</taxon>
        <taxon>Agaricomycotina</taxon>
        <taxon>Agaricomycetes</taxon>
        <taxon>Agaricomycetidae</taxon>
        <taxon>Boletales</taxon>
        <taxon>Boletineae</taxon>
        <taxon>Boletaceae</taxon>
        <taxon>Boletoideae</taxon>
        <taxon>Boletus</taxon>
    </lineage>
</organism>
<name>A0AAD4BWI1_BOLED</name>
<comment type="function">
    <text evidence="7">PPIases accelerate the folding of proteins. It catalyzes the cis-trans isomerization of proline imidic peptide bonds in oligopeptides.</text>
</comment>
<reference evidence="8" key="2">
    <citation type="journal article" date="2020" name="Nat. Commun.">
        <title>Large-scale genome sequencing of mycorrhizal fungi provides insights into the early evolution of symbiotic traits.</title>
        <authorList>
            <person name="Miyauchi S."/>
            <person name="Kiss E."/>
            <person name="Kuo A."/>
            <person name="Drula E."/>
            <person name="Kohler A."/>
            <person name="Sanchez-Garcia M."/>
            <person name="Morin E."/>
            <person name="Andreopoulos B."/>
            <person name="Barry K.W."/>
            <person name="Bonito G."/>
            <person name="Buee M."/>
            <person name="Carver A."/>
            <person name="Chen C."/>
            <person name="Cichocki N."/>
            <person name="Clum A."/>
            <person name="Culley D."/>
            <person name="Crous P.W."/>
            <person name="Fauchery L."/>
            <person name="Girlanda M."/>
            <person name="Hayes R.D."/>
            <person name="Keri Z."/>
            <person name="LaButti K."/>
            <person name="Lipzen A."/>
            <person name="Lombard V."/>
            <person name="Magnuson J."/>
            <person name="Maillard F."/>
            <person name="Murat C."/>
            <person name="Nolan M."/>
            <person name="Ohm R.A."/>
            <person name="Pangilinan J."/>
            <person name="Pereira M.F."/>
            <person name="Perotto S."/>
            <person name="Peter M."/>
            <person name="Pfister S."/>
            <person name="Riley R."/>
            <person name="Sitrit Y."/>
            <person name="Stielow J.B."/>
            <person name="Szollosi G."/>
            <person name="Zifcakova L."/>
            <person name="Stursova M."/>
            <person name="Spatafora J.W."/>
            <person name="Tedersoo L."/>
            <person name="Vaario L.M."/>
            <person name="Yamada A."/>
            <person name="Yan M."/>
            <person name="Wang P."/>
            <person name="Xu J."/>
            <person name="Bruns T."/>
            <person name="Baldrian P."/>
            <person name="Vilgalys R."/>
            <person name="Dunand C."/>
            <person name="Henrissat B."/>
            <person name="Grigoriev I.V."/>
            <person name="Hibbett D."/>
            <person name="Nagy L.G."/>
            <person name="Martin F.M."/>
        </authorList>
    </citation>
    <scope>NUCLEOTIDE SEQUENCE</scope>
    <source>
        <strain evidence="8">BED1</strain>
    </source>
</reference>
<dbReference type="InterPro" id="IPR004327">
    <property type="entry name" value="Phstyr_phstse_ac"/>
</dbReference>
<dbReference type="PANTHER" id="PTHR10012:SF0">
    <property type="entry name" value="SERINE_THREONINE-PROTEIN PHOSPHATASE 2A ACTIVATOR"/>
    <property type="match status" value="1"/>
</dbReference>
<dbReference type="PANTHER" id="PTHR10012">
    <property type="entry name" value="SERINE/THREONINE-PROTEIN PHOSPHATASE 2A REGULATORY SUBUNIT B"/>
    <property type="match status" value="1"/>
</dbReference>
<evidence type="ECO:0000256" key="4">
    <source>
        <dbReference type="ARBA" id="ARBA00022490"/>
    </source>
</evidence>
<dbReference type="EMBL" id="WHUW01000009">
    <property type="protein sequence ID" value="KAF8442036.1"/>
    <property type="molecule type" value="Genomic_DNA"/>
</dbReference>
<dbReference type="Gene3D" id="1.20.120.1150">
    <property type="match status" value="1"/>
</dbReference>
<gene>
    <name evidence="8" type="ORF">L210DRAFT_3535634</name>
</gene>
<evidence type="ECO:0000313" key="8">
    <source>
        <dbReference type="EMBL" id="KAF8442036.1"/>
    </source>
</evidence>
<evidence type="ECO:0000256" key="6">
    <source>
        <dbReference type="ARBA" id="ARBA00023235"/>
    </source>
</evidence>
<keyword evidence="9" id="KW-1185">Reference proteome</keyword>
<dbReference type="EC" id="5.2.1.8" evidence="7"/>
<dbReference type="InterPro" id="IPR037218">
    <property type="entry name" value="PTPA_sf"/>
</dbReference>
<proteinExistence type="inferred from homology"/>
<dbReference type="GO" id="GO:0007052">
    <property type="term" value="P:mitotic spindle organization"/>
    <property type="evidence" value="ECO:0007669"/>
    <property type="project" value="TreeGrafter"/>
</dbReference>
<keyword evidence="5 7" id="KW-0697">Rotamase</keyword>
<dbReference type="AlphaFoldDB" id="A0AAD4BWI1"/>
<accession>A0AAD4BWI1</accession>
<dbReference type="GO" id="GO:0005634">
    <property type="term" value="C:nucleus"/>
    <property type="evidence" value="ECO:0007669"/>
    <property type="project" value="TreeGrafter"/>
</dbReference>
<evidence type="ECO:0000256" key="7">
    <source>
        <dbReference type="RuleBase" id="RU361210"/>
    </source>
</evidence>
<dbReference type="GO" id="GO:0008160">
    <property type="term" value="F:protein tyrosine phosphatase activator activity"/>
    <property type="evidence" value="ECO:0007669"/>
    <property type="project" value="TreeGrafter"/>
</dbReference>